<feature type="region of interest" description="Disordered" evidence="1">
    <location>
        <begin position="1"/>
        <end position="59"/>
    </location>
</feature>
<name>A0A8J3SWR6_9ACTN</name>
<accession>A0A8J3SWR6</accession>
<organism evidence="2 3">
    <name type="scientific">Planobispora takensis</name>
    <dbReference type="NCBI Taxonomy" id="1367882"/>
    <lineage>
        <taxon>Bacteria</taxon>
        <taxon>Bacillati</taxon>
        <taxon>Actinomycetota</taxon>
        <taxon>Actinomycetes</taxon>
        <taxon>Streptosporangiales</taxon>
        <taxon>Streptosporangiaceae</taxon>
        <taxon>Planobispora</taxon>
    </lineage>
</organism>
<sequence>MPIASAASAGIRPSPACAAASPASTSSIAASHPESDASAAAPPRENVPENSPSDCDEVMVTSGAMRVVVVA</sequence>
<dbReference type="EMBL" id="BOOK01000018">
    <property type="protein sequence ID" value="GII00740.1"/>
    <property type="molecule type" value="Genomic_DNA"/>
</dbReference>
<feature type="compositionally biased region" description="Low complexity" evidence="1">
    <location>
        <begin position="13"/>
        <end position="32"/>
    </location>
</feature>
<evidence type="ECO:0000313" key="2">
    <source>
        <dbReference type="EMBL" id="GII00740.1"/>
    </source>
</evidence>
<comment type="caution">
    <text evidence="2">The sequence shown here is derived from an EMBL/GenBank/DDBJ whole genome shotgun (WGS) entry which is preliminary data.</text>
</comment>
<dbReference type="AlphaFoldDB" id="A0A8J3SWR6"/>
<proteinExistence type="predicted"/>
<evidence type="ECO:0000256" key="1">
    <source>
        <dbReference type="SAM" id="MobiDB-lite"/>
    </source>
</evidence>
<protein>
    <submittedName>
        <fullName evidence="2">Uncharacterized protein</fullName>
    </submittedName>
</protein>
<keyword evidence="3" id="KW-1185">Reference proteome</keyword>
<dbReference type="Proteomes" id="UP000634476">
    <property type="component" value="Unassembled WGS sequence"/>
</dbReference>
<evidence type="ECO:0000313" key="3">
    <source>
        <dbReference type="Proteomes" id="UP000634476"/>
    </source>
</evidence>
<reference evidence="2" key="1">
    <citation type="submission" date="2021-01" db="EMBL/GenBank/DDBJ databases">
        <title>Whole genome shotgun sequence of Planobispora takensis NBRC 109077.</title>
        <authorList>
            <person name="Komaki H."/>
            <person name="Tamura T."/>
        </authorList>
    </citation>
    <scope>NUCLEOTIDE SEQUENCE</scope>
    <source>
        <strain evidence="2">NBRC 109077</strain>
    </source>
</reference>
<gene>
    <name evidence="2" type="ORF">Pta02_27480</name>
</gene>